<name>A0ABD1LST8_9FABA</name>
<dbReference type="Proteomes" id="UP001603857">
    <property type="component" value="Unassembled WGS sequence"/>
</dbReference>
<evidence type="ECO:0000313" key="2">
    <source>
        <dbReference type="Proteomes" id="UP001603857"/>
    </source>
</evidence>
<evidence type="ECO:0008006" key="3">
    <source>
        <dbReference type="Google" id="ProtNLM"/>
    </source>
</evidence>
<comment type="caution">
    <text evidence="1">The sequence shown here is derived from an EMBL/GenBank/DDBJ whole genome shotgun (WGS) entry which is preliminary data.</text>
</comment>
<organism evidence="1 2">
    <name type="scientific">Flemingia macrophylla</name>
    <dbReference type="NCBI Taxonomy" id="520843"/>
    <lineage>
        <taxon>Eukaryota</taxon>
        <taxon>Viridiplantae</taxon>
        <taxon>Streptophyta</taxon>
        <taxon>Embryophyta</taxon>
        <taxon>Tracheophyta</taxon>
        <taxon>Spermatophyta</taxon>
        <taxon>Magnoliopsida</taxon>
        <taxon>eudicotyledons</taxon>
        <taxon>Gunneridae</taxon>
        <taxon>Pentapetalae</taxon>
        <taxon>rosids</taxon>
        <taxon>fabids</taxon>
        <taxon>Fabales</taxon>
        <taxon>Fabaceae</taxon>
        <taxon>Papilionoideae</taxon>
        <taxon>50 kb inversion clade</taxon>
        <taxon>NPAAA clade</taxon>
        <taxon>indigoferoid/millettioid clade</taxon>
        <taxon>Phaseoleae</taxon>
        <taxon>Flemingia</taxon>
    </lineage>
</organism>
<evidence type="ECO:0000313" key="1">
    <source>
        <dbReference type="EMBL" id="KAL2326592.1"/>
    </source>
</evidence>
<keyword evidence="2" id="KW-1185">Reference proteome</keyword>
<dbReference type="AlphaFoldDB" id="A0ABD1LST8"/>
<dbReference type="EMBL" id="JBGMDY010000008">
    <property type="protein sequence ID" value="KAL2326592.1"/>
    <property type="molecule type" value="Genomic_DNA"/>
</dbReference>
<gene>
    <name evidence="1" type="ORF">Fmac_025650</name>
</gene>
<proteinExistence type="predicted"/>
<protein>
    <recommendedName>
        <fullName evidence="3">Maturase K</fullName>
    </recommendedName>
</protein>
<reference evidence="1 2" key="1">
    <citation type="submission" date="2024-08" db="EMBL/GenBank/DDBJ databases">
        <title>Insights into the chromosomal genome structure of Flemingia macrophylla.</title>
        <authorList>
            <person name="Ding Y."/>
            <person name="Zhao Y."/>
            <person name="Bi W."/>
            <person name="Wu M."/>
            <person name="Zhao G."/>
            <person name="Gong Y."/>
            <person name="Li W."/>
            <person name="Zhang P."/>
        </authorList>
    </citation>
    <scope>NUCLEOTIDE SEQUENCE [LARGE SCALE GENOMIC DNA]</scope>
    <source>
        <strain evidence="1">DYQJB</strain>
        <tissue evidence="1">Leaf</tissue>
    </source>
</reference>
<sequence>MSDFAGVSELMDAICEERYNFHDDNFFFEFAFSQLDHHHFTTFVSYTNCIVVSIEYRLDRLKAPHPRVLPRLLAHSHVGCFR</sequence>
<accession>A0ABD1LST8</accession>